<dbReference type="InterPro" id="IPR051908">
    <property type="entry name" value="Ribosomal_N-acetyltransferase"/>
</dbReference>
<feature type="domain" description="N-acetyltransferase" evidence="1">
    <location>
        <begin position="28"/>
        <end position="199"/>
    </location>
</feature>
<dbReference type="PANTHER" id="PTHR43441">
    <property type="entry name" value="RIBOSOMAL-PROTEIN-SERINE ACETYLTRANSFERASE"/>
    <property type="match status" value="1"/>
</dbReference>
<name>A0ABY2K0C4_9MICC</name>
<dbReference type="Gene3D" id="3.40.630.30">
    <property type="match status" value="1"/>
</dbReference>
<evidence type="ECO:0000313" key="3">
    <source>
        <dbReference type="Proteomes" id="UP000297477"/>
    </source>
</evidence>
<dbReference type="InterPro" id="IPR000182">
    <property type="entry name" value="GNAT_dom"/>
</dbReference>
<organism evidence="2 3">
    <name type="scientific">Micrococcus lylae</name>
    <dbReference type="NCBI Taxonomy" id="1273"/>
    <lineage>
        <taxon>Bacteria</taxon>
        <taxon>Bacillati</taxon>
        <taxon>Actinomycetota</taxon>
        <taxon>Actinomycetes</taxon>
        <taxon>Micrococcales</taxon>
        <taxon>Micrococcaceae</taxon>
        <taxon>Micrococcus</taxon>
    </lineage>
</organism>
<dbReference type="Pfam" id="PF13302">
    <property type="entry name" value="Acetyltransf_3"/>
    <property type="match status" value="1"/>
</dbReference>
<comment type="caution">
    <text evidence="2">The sequence shown here is derived from an EMBL/GenBank/DDBJ whole genome shotgun (WGS) entry which is preliminary data.</text>
</comment>
<evidence type="ECO:0000259" key="1">
    <source>
        <dbReference type="PROSITE" id="PS51186"/>
    </source>
</evidence>
<dbReference type="Proteomes" id="UP000297477">
    <property type="component" value="Unassembled WGS sequence"/>
</dbReference>
<dbReference type="PANTHER" id="PTHR43441:SF11">
    <property type="entry name" value="RIBOSOMAL-PROTEIN-SERINE ACETYLTRANSFERASE"/>
    <property type="match status" value="1"/>
</dbReference>
<dbReference type="RefSeq" id="WP_067191446.1">
    <property type="nucleotide sequence ID" value="NZ_SPKT01000006.1"/>
</dbReference>
<accession>A0ABY2K0C4</accession>
<gene>
    <name evidence="2" type="ORF">E4A49_04090</name>
</gene>
<dbReference type="PROSITE" id="PS51186">
    <property type="entry name" value="GNAT"/>
    <property type="match status" value="1"/>
</dbReference>
<keyword evidence="3" id="KW-1185">Reference proteome</keyword>
<reference evidence="2 3" key="1">
    <citation type="submission" date="2019-03" db="EMBL/GenBank/DDBJ databases">
        <title>Reclassification of Micrococcus aloeverae and Micrococcus yunnanensis as later heterotypic synonyms of Micrococcus luteus.</title>
        <authorList>
            <person name="Huang C.-H."/>
        </authorList>
    </citation>
    <scope>NUCLEOTIDE SEQUENCE [LARGE SCALE GENOMIC DNA]</scope>
    <source>
        <strain evidence="2 3">BCRC 12151</strain>
    </source>
</reference>
<evidence type="ECO:0000313" key="2">
    <source>
        <dbReference type="EMBL" id="TFH99932.1"/>
    </source>
</evidence>
<proteinExistence type="predicted"/>
<sequence>MTCSIAERPRSIAEIWPPYGLVIRAGELTMTALREADVPEVVALVETGIHDPAVMPFSFPWTDAPSEELPGNYMRFFGRTLAGTGAGNAALELVVRRGGEIVGMQALNGQDVRTTRRLESGSWLGLRFQRQGIGLAMRQAICTFAFDHLGLDVVTSGAWADNTASLRISQRVGYRETGREQWQRRGEPSEMVLLELLPEHFVPGPETVEVEGAEPLRRFLGLTD</sequence>
<dbReference type="EMBL" id="SPKT01000006">
    <property type="protein sequence ID" value="TFH99932.1"/>
    <property type="molecule type" value="Genomic_DNA"/>
</dbReference>
<protein>
    <submittedName>
        <fullName evidence="2">N-acetyltransferase</fullName>
    </submittedName>
</protein>
<dbReference type="InterPro" id="IPR016181">
    <property type="entry name" value="Acyl_CoA_acyltransferase"/>
</dbReference>
<dbReference type="SUPFAM" id="SSF55729">
    <property type="entry name" value="Acyl-CoA N-acyltransferases (Nat)"/>
    <property type="match status" value="1"/>
</dbReference>